<reference evidence="2 3" key="1">
    <citation type="submission" date="2019-11" db="EMBL/GenBank/DDBJ databases">
        <title>Identification of a novel strain.</title>
        <authorList>
            <person name="Xu Q."/>
            <person name="Wang G."/>
        </authorList>
    </citation>
    <scope>NUCLEOTIDE SEQUENCE [LARGE SCALE GENOMIC DNA]</scope>
    <source>
        <strain evidence="3">xq</strain>
    </source>
</reference>
<keyword evidence="1" id="KW-0812">Transmembrane</keyword>
<feature type="transmembrane region" description="Helical" evidence="1">
    <location>
        <begin position="134"/>
        <end position="154"/>
    </location>
</feature>
<evidence type="ECO:0008006" key="4">
    <source>
        <dbReference type="Google" id="ProtNLM"/>
    </source>
</evidence>
<organism evidence="2 3">
    <name type="scientific">Hyphomicrobium album</name>
    <dbReference type="NCBI Taxonomy" id="2665159"/>
    <lineage>
        <taxon>Bacteria</taxon>
        <taxon>Pseudomonadati</taxon>
        <taxon>Pseudomonadota</taxon>
        <taxon>Alphaproteobacteria</taxon>
        <taxon>Hyphomicrobiales</taxon>
        <taxon>Hyphomicrobiaceae</taxon>
        <taxon>Hyphomicrobium</taxon>
    </lineage>
</organism>
<keyword evidence="3" id="KW-1185">Reference proteome</keyword>
<dbReference type="Proteomes" id="UP000440694">
    <property type="component" value="Unassembled WGS sequence"/>
</dbReference>
<name>A0A6I3KNR5_9HYPH</name>
<evidence type="ECO:0000313" key="2">
    <source>
        <dbReference type="EMBL" id="MTD94351.1"/>
    </source>
</evidence>
<evidence type="ECO:0000256" key="1">
    <source>
        <dbReference type="SAM" id="Phobius"/>
    </source>
</evidence>
<dbReference type="RefSeq" id="WP_154738784.1">
    <property type="nucleotide sequence ID" value="NZ_WMBQ01000001.1"/>
</dbReference>
<evidence type="ECO:0000313" key="3">
    <source>
        <dbReference type="Proteomes" id="UP000440694"/>
    </source>
</evidence>
<feature type="transmembrane region" description="Helical" evidence="1">
    <location>
        <begin position="181"/>
        <end position="198"/>
    </location>
</feature>
<comment type="caution">
    <text evidence="2">The sequence shown here is derived from an EMBL/GenBank/DDBJ whole genome shotgun (WGS) entry which is preliminary data.</text>
</comment>
<feature type="transmembrane region" description="Helical" evidence="1">
    <location>
        <begin position="12"/>
        <end position="34"/>
    </location>
</feature>
<dbReference type="EMBL" id="WMBQ01000001">
    <property type="protein sequence ID" value="MTD94351.1"/>
    <property type="molecule type" value="Genomic_DNA"/>
</dbReference>
<dbReference type="AlphaFoldDB" id="A0A6I3KNR5"/>
<keyword evidence="1" id="KW-1133">Transmembrane helix</keyword>
<dbReference type="InterPro" id="IPR016035">
    <property type="entry name" value="Acyl_Trfase/lysoPLipase"/>
</dbReference>
<feature type="transmembrane region" description="Helical" evidence="1">
    <location>
        <begin position="46"/>
        <end position="66"/>
    </location>
</feature>
<feature type="transmembrane region" description="Helical" evidence="1">
    <location>
        <begin position="94"/>
        <end position="114"/>
    </location>
</feature>
<dbReference type="SUPFAM" id="SSF52151">
    <property type="entry name" value="FabD/lysophospholipase-like"/>
    <property type="match status" value="1"/>
</dbReference>
<sequence>MLILNHARFRLWHCRLSLLSLLAGAALILLVPQIQDLFLERLAGEAAAAYALILLAFWAIPVHLAARHAVSDMRTGIVEDRAEFQRWAQSIDLWLPRLLGLLPFAIVALGLRGASAELDGLGQLKEAKEAREGLRHLSWAVAGSALAYIGYIALRHLIRIGRMPTQGLLADSRLSDWIQKTYALIAMLMFFWAFFWPLDFTATIGRAALLPVLLGAWLPFLTPLAIVSQRWHWPLVATAVALAVLLSSLNTRFHDVRVYESPHWLAAQLAGDAKRDPAAARQALLAEALDKWRGANDCKATVADCPRVMLVAAQGGASRAAFLTATVLGALLDATRAEPSKYGDIGRRIFAMSGASGGSVGLALTRAALAEGHVGQTPPCGRGDPMWFANESRDRDPTKSWRACLQVLAAGDFLSPTVAGLFLRDNIAIPSPAGPGTLYPDRAVLLEHSLERHYNGIVHGDPTPCGEPKDERGLCRAVGYLGGHETSDWLPLLFLNATSVDTGRPIVASEIELGDSGGASPAIVLYPFSLNVFELLSAREFDNPADEVGRYIYGLERAPDLRLSTAAVLSSRFPVISPSGQLRRGRGQLTARAVDGGYYDNTGLHTLQPIIDVLIDRGLRVSVVYLTNDAWDYEPGLERRTNRDAYWYLPGRPWASLNNRVAKLSESLLSRLSVDPLQTLNAARTERAELLKDDLSTSLTALGEKASFREIRVSQHVVLDDDDVSGPLCIDKPGPLLIAGKMPMNWWLSPVVQRLLDAQMCAGENDVAIQGILSDLEKH</sequence>
<protein>
    <recommendedName>
        <fullName evidence="4">Patatin-like phospholipase</fullName>
    </recommendedName>
</protein>
<proteinExistence type="predicted"/>
<keyword evidence="1" id="KW-0472">Membrane</keyword>
<accession>A0A6I3KNR5</accession>
<gene>
    <name evidence="2" type="ORF">GIW81_08390</name>
</gene>